<evidence type="ECO:0000256" key="8">
    <source>
        <dbReference type="ARBA" id="ARBA00023163"/>
    </source>
</evidence>
<evidence type="ECO:0000256" key="5">
    <source>
        <dbReference type="ARBA" id="ARBA00022553"/>
    </source>
</evidence>
<protein>
    <recommendedName>
        <fullName evidence="10">Zinc-finger domain-containing protein</fullName>
    </recommendedName>
</protein>
<dbReference type="InterPro" id="IPR018866">
    <property type="entry name" value="Znf-4CXXC_R1"/>
</dbReference>
<gene>
    <name evidence="11" type="ORF">GE061_007317</name>
</gene>
<evidence type="ECO:0000256" key="7">
    <source>
        <dbReference type="ARBA" id="ARBA00023015"/>
    </source>
</evidence>
<evidence type="ECO:0000256" key="1">
    <source>
        <dbReference type="ARBA" id="ARBA00004123"/>
    </source>
</evidence>
<evidence type="ECO:0000313" key="11">
    <source>
        <dbReference type="EMBL" id="KAF6199291.1"/>
    </source>
</evidence>
<keyword evidence="12" id="KW-1185">Reference proteome</keyword>
<keyword evidence="8" id="KW-0804">Transcription</keyword>
<evidence type="ECO:0000259" key="10">
    <source>
        <dbReference type="Pfam" id="PF10497"/>
    </source>
</evidence>
<proteinExistence type="predicted"/>
<keyword evidence="5" id="KW-0597">Phosphoprotein</keyword>
<dbReference type="GO" id="GO:0005634">
    <property type="term" value="C:nucleus"/>
    <property type="evidence" value="ECO:0007669"/>
    <property type="project" value="UniProtKB-SubCell"/>
</dbReference>
<dbReference type="Pfam" id="PF10497">
    <property type="entry name" value="zf-4CXXC_R1"/>
    <property type="match status" value="1"/>
</dbReference>
<comment type="subcellular location">
    <subcellularLocation>
        <location evidence="2">Cytoplasm</location>
    </subcellularLocation>
    <subcellularLocation>
        <location evidence="1">Nucleus</location>
    </subcellularLocation>
</comment>
<dbReference type="GO" id="GO:0005737">
    <property type="term" value="C:cytoplasm"/>
    <property type="evidence" value="ECO:0007669"/>
    <property type="project" value="UniProtKB-SubCell"/>
</dbReference>
<evidence type="ECO:0000256" key="4">
    <source>
        <dbReference type="ARBA" id="ARBA00022499"/>
    </source>
</evidence>
<dbReference type="AlphaFoldDB" id="A0A6A4IWW5"/>
<name>A0A6A4IWW5_APOLU</name>
<evidence type="ECO:0000313" key="12">
    <source>
        <dbReference type="Proteomes" id="UP000466442"/>
    </source>
</evidence>
<dbReference type="EMBL" id="WIXP02000015">
    <property type="protein sequence ID" value="KAF6199291.1"/>
    <property type="molecule type" value="Genomic_DNA"/>
</dbReference>
<dbReference type="OrthoDB" id="298344at2759"/>
<keyword evidence="7" id="KW-0805">Transcription regulation</keyword>
<accession>A0A6A4IWW5</accession>
<keyword evidence="6" id="KW-0832">Ubl conjugation</keyword>
<comment type="caution">
    <text evidence="11">The sequence shown here is derived from an EMBL/GenBank/DDBJ whole genome shotgun (WGS) entry which is preliminary data.</text>
</comment>
<dbReference type="GO" id="GO:0006355">
    <property type="term" value="P:regulation of DNA-templated transcription"/>
    <property type="evidence" value="ECO:0007669"/>
    <property type="project" value="InterPro"/>
</dbReference>
<keyword evidence="9" id="KW-0539">Nucleus</keyword>
<evidence type="ECO:0000256" key="9">
    <source>
        <dbReference type="ARBA" id="ARBA00023242"/>
    </source>
</evidence>
<feature type="domain" description="Zinc-finger" evidence="10">
    <location>
        <begin position="186"/>
        <end position="281"/>
    </location>
</feature>
<keyword evidence="3" id="KW-0963">Cytoplasm</keyword>
<organism evidence="11 12">
    <name type="scientific">Apolygus lucorum</name>
    <name type="common">Small green plant bug</name>
    <name type="synonym">Lygocoris lucorum</name>
    <dbReference type="NCBI Taxonomy" id="248454"/>
    <lineage>
        <taxon>Eukaryota</taxon>
        <taxon>Metazoa</taxon>
        <taxon>Ecdysozoa</taxon>
        <taxon>Arthropoda</taxon>
        <taxon>Hexapoda</taxon>
        <taxon>Insecta</taxon>
        <taxon>Pterygota</taxon>
        <taxon>Neoptera</taxon>
        <taxon>Paraneoptera</taxon>
        <taxon>Hemiptera</taxon>
        <taxon>Heteroptera</taxon>
        <taxon>Panheteroptera</taxon>
        <taxon>Cimicomorpha</taxon>
        <taxon>Miridae</taxon>
        <taxon>Mirini</taxon>
        <taxon>Apolygus</taxon>
    </lineage>
</organism>
<keyword evidence="4" id="KW-1017">Isopeptide bond</keyword>
<evidence type="ECO:0000256" key="2">
    <source>
        <dbReference type="ARBA" id="ARBA00004496"/>
    </source>
</evidence>
<dbReference type="PANTHER" id="PTHR31169:SF8">
    <property type="entry name" value="ZINC-FINGER DOMAIN OF MONOAMINE-OXIDASE A REPRESSOR R1 PROTEIN"/>
    <property type="match status" value="1"/>
</dbReference>
<dbReference type="InterPro" id="IPR040221">
    <property type="entry name" value="CDCA7/CDA7L"/>
</dbReference>
<sequence length="391" mass="44913">MEVSLRNQSDLYEKYPASQPCTMMIKDEPQEVIAVDDDDLKDFQPNCDDALFHDQDEFLSEFVEEVEPNLPPIPKLRIKISKEPNGKRKCFTLDNSEPYLSKAPKARFSCEIVDDTLIAKEESSHRPINNKTGAVKVRAPKVGDEVPKTVYPRPRYSVKTVRRQVEFNPDALLGTICYNSRKQYDQSGTTCHQCRQKTIDLKSRCYSPYCHGVRGQFCGYCLLQRYGEDVAVVLRDPEWKCPPCRRICNCSICRRSHGKPPTGQLFQLAKKHGFCNVKEYLAQLGDDKLDDSTPTDGAAEPGNTPPSLDEVLDDTDDWRPLNIKQEPVDYEYSDFEDVDIKQEPLDYDFEGEFDPVDYNYDEMVSEERPYNNLVEFESTQIKIEPPDVLES</sequence>
<reference evidence="11" key="1">
    <citation type="journal article" date="2021" name="Mol. Ecol. Resour.">
        <title>Apolygus lucorum genome provides insights into omnivorousness and mesophyll feeding.</title>
        <authorList>
            <person name="Liu Y."/>
            <person name="Liu H."/>
            <person name="Wang H."/>
            <person name="Huang T."/>
            <person name="Liu B."/>
            <person name="Yang B."/>
            <person name="Yin L."/>
            <person name="Li B."/>
            <person name="Zhang Y."/>
            <person name="Zhang S."/>
            <person name="Jiang F."/>
            <person name="Zhang X."/>
            <person name="Ren Y."/>
            <person name="Wang B."/>
            <person name="Wang S."/>
            <person name="Lu Y."/>
            <person name="Wu K."/>
            <person name="Fan W."/>
            <person name="Wang G."/>
        </authorList>
    </citation>
    <scope>NUCLEOTIDE SEQUENCE</scope>
    <source>
        <strain evidence="11">12Hb</strain>
    </source>
</reference>
<dbReference type="PANTHER" id="PTHR31169">
    <property type="entry name" value="OS05G0300700 PROTEIN"/>
    <property type="match status" value="1"/>
</dbReference>
<evidence type="ECO:0000256" key="3">
    <source>
        <dbReference type="ARBA" id="ARBA00022490"/>
    </source>
</evidence>
<dbReference type="Proteomes" id="UP000466442">
    <property type="component" value="Unassembled WGS sequence"/>
</dbReference>
<evidence type="ECO:0000256" key="6">
    <source>
        <dbReference type="ARBA" id="ARBA00022843"/>
    </source>
</evidence>